<keyword evidence="3" id="KW-0342">GTP-binding</keyword>
<dbReference type="Pfam" id="PF04548">
    <property type="entry name" value="AIG1"/>
    <property type="match status" value="1"/>
</dbReference>
<dbReference type="OrthoDB" id="431287at2759"/>
<organism evidence="6 7">
    <name type="scientific">Biomphalaria glabrata</name>
    <name type="common">Bloodfluke planorb</name>
    <name type="synonym">Freshwater snail</name>
    <dbReference type="NCBI Taxonomy" id="6526"/>
    <lineage>
        <taxon>Eukaryota</taxon>
        <taxon>Metazoa</taxon>
        <taxon>Spiralia</taxon>
        <taxon>Lophotrochozoa</taxon>
        <taxon>Mollusca</taxon>
        <taxon>Gastropoda</taxon>
        <taxon>Heterobranchia</taxon>
        <taxon>Euthyneura</taxon>
        <taxon>Panpulmonata</taxon>
        <taxon>Hygrophila</taxon>
        <taxon>Lymnaeoidea</taxon>
        <taxon>Planorbidae</taxon>
        <taxon>Biomphalaria</taxon>
    </lineage>
</organism>
<evidence type="ECO:0000256" key="3">
    <source>
        <dbReference type="ARBA" id="ARBA00023134"/>
    </source>
</evidence>
<evidence type="ECO:0000313" key="7">
    <source>
        <dbReference type="RefSeq" id="XP_055898549.1"/>
    </source>
</evidence>
<keyword evidence="4" id="KW-0472">Membrane</keyword>
<keyword evidence="6" id="KW-1185">Reference proteome</keyword>
<feature type="transmembrane region" description="Helical" evidence="4">
    <location>
        <begin position="363"/>
        <end position="383"/>
    </location>
</feature>
<evidence type="ECO:0000259" key="5">
    <source>
        <dbReference type="PROSITE" id="PS51720"/>
    </source>
</evidence>
<comment type="similarity">
    <text evidence="1">Belongs to the TRAFAC class TrmE-Era-EngA-EngB-Septin-like GTPase superfamily. AIG1/Toc34/Toc159-like paraseptin GTPase family. IAN subfamily.</text>
</comment>
<evidence type="ECO:0000313" key="6">
    <source>
        <dbReference type="Proteomes" id="UP001165740"/>
    </source>
</evidence>
<sequence>MAHRIRQKTNALNIVLVGKTGNGKSATGNTLLGRKGFVNASSTTSCTETCKLESVKYGDIILNVIDTPGLMDTGKTQTEISDEMANIMSLCPDGFHAFIFVLRWDVRFTTEELNTYIILKRHFGPDFLKVCIVAFTRGDVYDLSETDLPFEQWLKKQDGVLPGLLEDINNKTVLFYNNAKYPNYHNKREESIDQLLQIIGSGDLLYRDENFEKAAQERKRMAIELKLPQLQSKYQTELSLLDVKIHDAMENSENKKSLSELEADDSIKGLVKIAEHILDLIEMDDSETGLLEDFRQRVTHLIEMISTLDKSQEKRKIKFKKIAEYNRLLKNPPRLTIAASKIGLFFTSLATGIGAVLTPLIPLLAAPVAAGAGALAVASASSVNSQEKELREYNRKVKKLKDEIDSL</sequence>
<gene>
    <name evidence="7" type="primary">LOC106079284</name>
</gene>
<dbReference type="InterPro" id="IPR045058">
    <property type="entry name" value="GIMA/IAN/Toc"/>
</dbReference>
<dbReference type="Gene3D" id="3.40.50.300">
    <property type="entry name" value="P-loop containing nucleotide triphosphate hydrolases"/>
    <property type="match status" value="1"/>
</dbReference>
<dbReference type="Proteomes" id="UP001165740">
    <property type="component" value="Chromosome 9"/>
</dbReference>
<feature type="transmembrane region" description="Helical" evidence="4">
    <location>
        <begin position="335"/>
        <end position="357"/>
    </location>
</feature>
<dbReference type="InterPro" id="IPR027417">
    <property type="entry name" value="P-loop_NTPase"/>
</dbReference>
<evidence type="ECO:0000256" key="4">
    <source>
        <dbReference type="SAM" id="Phobius"/>
    </source>
</evidence>
<dbReference type="OMA" id="DEMANIM"/>
<dbReference type="PROSITE" id="PS51720">
    <property type="entry name" value="G_AIG1"/>
    <property type="match status" value="1"/>
</dbReference>
<dbReference type="PANTHER" id="PTHR10903">
    <property type="entry name" value="GTPASE, IMAP FAMILY MEMBER-RELATED"/>
    <property type="match status" value="1"/>
</dbReference>
<accession>A0A9W3BG60</accession>
<dbReference type="AlphaFoldDB" id="A0A9W3BG60"/>
<dbReference type="RefSeq" id="XP_055898549.1">
    <property type="nucleotide sequence ID" value="XM_056042574.1"/>
</dbReference>
<evidence type="ECO:0000256" key="2">
    <source>
        <dbReference type="ARBA" id="ARBA00022741"/>
    </source>
</evidence>
<dbReference type="GO" id="GO:0005525">
    <property type="term" value="F:GTP binding"/>
    <property type="evidence" value="ECO:0007669"/>
    <property type="project" value="UniProtKB-KW"/>
</dbReference>
<dbReference type="InterPro" id="IPR006703">
    <property type="entry name" value="G_AIG1"/>
</dbReference>
<protein>
    <submittedName>
        <fullName evidence="7">Uncharacterized protein LOC106079284</fullName>
    </submittedName>
</protein>
<dbReference type="PANTHER" id="PTHR10903:SF184">
    <property type="entry name" value="GTP-BINDING PROTEIN A"/>
    <property type="match status" value="1"/>
</dbReference>
<dbReference type="GeneID" id="106079284"/>
<feature type="domain" description="AIG1-type G" evidence="5">
    <location>
        <begin position="9"/>
        <end position="215"/>
    </location>
</feature>
<keyword evidence="4" id="KW-0812">Transmembrane</keyword>
<proteinExistence type="inferred from homology"/>
<dbReference type="FunFam" id="3.40.50.300:FF:000840">
    <property type="entry name" value="Immune-associated nucleotide-binding protein 9"/>
    <property type="match status" value="1"/>
</dbReference>
<name>A0A9W3BG60_BIOGL</name>
<evidence type="ECO:0000256" key="1">
    <source>
        <dbReference type="ARBA" id="ARBA00008535"/>
    </source>
</evidence>
<keyword evidence="2" id="KW-0547">Nucleotide-binding</keyword>
<dbReference type="SUPFAM" id="SSF52540">
    <property type="entry name" value="P-loop containing nucleoside triphosphate hydrolases"/>
    <property type="match status" value="1"/>
</dbReference>
<keyword evidence="4" id="KW-1133">Transmembrane helix</keyword>
<reference evidence="7" key="1">
    <citation type="submission" date="2025-08" db="UniProtKB">
        <authorList>
            <consortium name="RefSeq"/>
        </authorList>
    </citation>
    <scope>IDENTIFICATION</scope>
</reference>